<evidence type="ECO:0000313" key="1">
    <source>
        <dbReference type="EMBL" id="KZV83022.1"/>
    </source>
</evidence>
<accession>A0A165CSF4</accession>
<dbReference type="AlphaFoldDB" id="A0A165CSF4"/>
<dbReference type="InParanoid" id="A0A165CSF4"/>
<evidence type="ECO:0000313" key="2">
    <source>
        <dbReference type="Proteomes" id="UP000077266"/>
    </source>
</evidence>
<dbReference type="Proteomes" id="UP000077266">
    <property type="component" value="Unassembled WGS sequence"/>
</dbReference>
<proteinExistence type="predicted"/>
<protein>
    <submittedName>
        <fullName evidence="1">Uncharacterized protein</fullName>
    </submittedName>
</protein>
<keyword evidence="2" id="KW-1185">Reference proteome</keyword>
<reference evidence="1 2" key="1">
    <citation type="journal article" date="2016" name="Mol. Biol. Evol.">
        <title>Comparative Genomics of Early-Diverging Mushroom-Forming Fungi Provides Insights into the Origins of Lignocellulose Decay Capabilities.</title>
        <authorList>
            <person name="Nagy L.G."/>
            <person name="Riley R."/>
            <person name="Tritt A."/>
            <person name="Adam C."/>
            <person name="Daum C."/>
            <person name="Floudas D."/>
            <person name="Sun H."/>
            <person name="Yadav J.S."/>
            <person name="Pangilinan J."/>
            <person name="Larsson K.H."/>
            <person name="Matsuura K."/>
            <person name="Barry K."/>
            <person name="Labutti K."/>
            <person name="Kuo R."/>
            <person name="Ohm R.A."/>
            <person name="Bhattacharya S.S."/>
            <person name="Shirouzu T."/>
            <person name="Yoshinaga Y."/>
            <person name="Martin F.M."/>
            <person name="Grigoriev I.V."/>
            <person name="Hibbett D.S."/>
        </authorList>
    </citation>
    <scope>NUCLEOTIDE SEQUENCE [LARGE SCALE GENOMIC DNA]</scope>
    <source>
        <strain evidence="1 2">HHB12029</strain>
    </source>
</reference>
<sequence length="85" mass="9261">MPVSDRDESPALPRFKSYDIVSHELFGCIMRWTSSLNPARSTRLSDSTARAGARRSRIGLRAAFGDTDITRSPGLHRAGGTAAAW</sequence>
<dbReference type="EMBL" id="KV426293">
    <property type="protein sequence ID" value="KZV83022.1"/>
    <property type="molecule type" value="Genomic_DNA"/>
</dbReference>
<name>A0A165CSF4_EXIGL</name>
<gene>
    <name evidence="1" type="ORF">EXIGLDRAFT_729060</name>
</gene>
<organism evidence="1 2">
    <name type="scientific">Exidia glandulosa HHB12029</name>
    <dbReference type="NCBI Taxonomy" id="1314781"/>
    <lineage>
        <taxon>Eukaryota</taxon>
        <taxon>Fungi</taxon>
        <taxon>Dikarya</taxon>
        <taxon>Basidiomycota</taxon>
        <taxon>Agaricomycotina</taxon>
        <taxon>Agaricomycetes</taxon>
        <taxon>Auriculariales</taxon>
        <taxon>Exidiaceae</taxon>
        <taxon>Exidia</taxon>
    </lineage>
</organism>